<evidence type="ECO:0000256" key="1">
    <source>
        <dbReference type="ARBA" id="ARBA00001936"/>
    </source>
</evidence>
<keyword evidence="6" id="KW-0732">Signal</keyword>
<proteinExistence type="predicted"/>
<dbReference type="Proteomes" id="UP000777482">
    <property type="component" value="Unassembled WGS sequence"/>
</dbReference>
<dbReference type="Pfam" id="PF01368">
    <property type="entry name" value="DHH"/>
    <property type="match status" value="1"/>
</dbReference>
<dbReference type="EMBL" id="PUHQ01000079">
    <property type="protein sequence ID" value="KAG0657615.1"/>
    <property type="molecule type" value="Genomic_DNA"/>
</dbReference>
<name>A0A9P6VX76_RHOMI</name>
<feature type="domain" description="DDH" evidence="7">
    <location>
        <begin position="102"/>
        <end position="241"/>
    </location>
</feature>
<feature type="chain" id="PRO_5040232813" description="Exopolyphosphatase" evidence="6">
    <location>
        <begin position="21"/>
        <end position="506"/>
    </location>
</feature>
<feature type="domain" description="DHHA2" evidence="8">
    <location>
        <begin position="331"/>
        <end position="499"/>
    </location>
</feature>
<dbReference type="InterPro" id="IPR004097">
    <property type="entry name" value="DHHA2"/>
</dbReference>
<dbReference type="InterPro" id="IPR001667">
    <property type="entry name" value="DDH_dom"/>
</dbReference>
<dbReference type="PANTHER" id="PTHR12112:SF20">
    <property type="entry name" value="EXOPOLYPHOSPHATASE"/>
    <property type="match status" value="1"/>
</dbReference>
<evidence type="ECO:0008006" key="11">
    <source>
        <dbReference type="Google" id="ProtNLM"/>
    </source>
</evidence>
<keyword evidence="4" id="KW-0464">Manganese</keyword>
<dbReference type="Gene3D" id="3.10.310.20">
    <property type="entry name" value="DHHA2 domain"/>
    <property type="match status" value="1"/>
</dbReference>
<evidence type="ECO:0000313" key="9">
    <source>
        <dbReference type="EMBL" id="KAG0657615.1"/>
    </source>
</evidence>
<keyword evidence="10" id="KW-1185">Reference proteome</keyword>
<sequence>MHWQSLLAVVAALTVAGVSATPVERAVVTFDDPNVQSVLDADYSQFQPTTADDGRLDQQSYGAIQDGGDQEPTGTGHLSQWSRQNKEEFLEALRNNDADDWVIVMGNEAGDLDSLVSALTLSYLYNHLETPQKAVALLQTEQDALDLRPENALALHYARMSSGHRDLLTIDELPIKPNDLWHRIKGIALVDHNVPRSMWDKAEIVAIIDHHDDRGVANRTADPRIVEAAGSCSSLVTDYLLETLPGASTAYPMPTYDLDDPPAAEESDATMHGPLPKELIELILRTIAIDSDALKRDSSRQVDMDAVSRLFPRSSWKHRKMKDVMGILDDDMTQSRKALGGLDLRSLLRRDWKGDSIATKSKKYPSISIGFASAPVSFEEQIERTPEQTVPEWFAIERAWTSEIQADVTVALTNFRDKKTGEKYRQIALVVAHGYGRRLHAGSADRLFKQLKHAIESSGIKNLEKWRRPDKKPLLARRAVYQYQSADASRKFWRPKIEQAVKDWEG</sequence>
<evidence type="ECO:0000256" key="5">
    <source>
        <dbReference type="SAM" id="MobiDB-lite"/>
    </source>
</evidence>
<evidence type="ECO:0000256" key="6">
    <source>
        <dbReference type="SAM" id="SignalP"/>
    </source>
</evidence>
<dbReference type="Pfam" id="PF02833">
    <property type="entry name" value="DHHA2"/>
    <property type="match status" value="1"/>
</dbReference>
<dbReference type="SUPFAM" id="SSF64182">
    <property type="entry name" value="DHH phosphoesterases"/>
    <property type="match status" value="1"/>
</dbReference>
<dbReference type="GO" id="GO:0004309">
    <property type="term" value="F:exopolyphosphatase activity"/>
    <property type="evidence" value="ECO:0007669"/>
    <property type="project" value="TreeGrafter"/>
</dbReference>
<dbReference type="InterPro" id="IPR038222">
    <property type="entry name" value="DHHA2_dom_sf"/>
</dbReference>
<feature type="signal peptide" evidence="6">
    <location>
        <begin position="1"/>
        <end position="20"/>
    </location>
</feature>
<gene>
    <name evidence="9" type="ORF">C6P46_006342</name>
</gene>
<dbReference type="PANTHER" id="PTHR12112">
    <property type="entry name" value="BNIP - RELATED"/>
    <property type="match status" value="1"/>
</dbReference>
<evidence type="ECO:0000259" key="7">
    <source>
        <dbReference type="Pfam" id="PF01368"/>
    </source>
</evidence>
<dbReference type="OrthoDB" id="374045at2759"/>
<accession>A0A9P6VX76</accession>
<evidence type="ECO:0000256" key="2">
    <source>
        <dbReference type="ARBA" id="ARBA00022723"/>
    </source>
</evidence>
<evidence type="ECO:0000313" key="10">
    <source>
        <dbReference type="Proteomes" id="UP000777482"/>
    </source>
</evidence>
<keyword evidence="3" id="KW-0378">Hydrolase</keyword>
<dbReference type="InterPro" id="IPR038763">
    <property type="entry name" value="DHH_sf"/>
</dbReference>
<keyword evidence="2" id="KW-0479">Metal-binding</keyword>
<evidence type="ECO:0000256" key="3">
    <source>
        <dbReference type="ARBA" id="ARBA00022801"/>
    </source>
</evidence>
<comment type="caution">
    <text evidence="9">The sequence shown here is derived from an EMBL/GenBank/DDBJ whole genome shotgun (WGS) entry which is preliminary data.</text>
</comment>
<reference evidence="9 10" key="1">
    <citation type="submission" date="2020-11" db="EMBL/GenBank/DDBJ databases">
        <title>Kefir isolates.</title>
        <authorList>
            <person name="Marcisauskas S."/>
            <person name="Kim Y."/>
            <person name="Blasche S."/>
        </authorList>
    </citation>
    <scope>NUCLEOTIDE SEQUENCE [LARGE SCALE GENOMIC DNA]</scope>
    <source>
        <strain evidence="9 10">KR</strain>
    </source>
</reference>
<evidence type="ECO:0000256" key="4">
    <source>
        <dbReference type="ARBA" id="ARBA00023211"/>
    </source>
</evidence>
<evidence type="ECO:0000259" key="8">
    <source>
        <dbReference type="Pfam" id="PF02833"/>
    </source>
</evidence>
<dbReference type="Gene3D" id="3.90.1640.10">
    <property type="entry name" value="inorganic pyrophosphatase (n-terminal core)"/>
    <property type="match status" value="1"/>
</dbReference>
<dbReference type="AlphaFoldDB" id="A0A9P6VX76"/>
<dbReference type="GO" id="GO:0005737">
    <property type="term" value="C:cytoplasm"/>
    <property type="evidence" value="ECO:0007669"/>
    <property type="project" value="TreeGrafter"/>
</dbReference>
<comment type="cofactor">
    <cofactor evidence="1">
        <name>Mn(2+)</name>
        <dbReference type="ChEBI" id="CHEBI:29035"/>
    </cofactor>
</comment>
<protein>
    <recommendedName>
        <fullName evidence="11">Exopolyphosphatase</fullName>
    </recommendedName>
</protein>
<organism evidence="9 10">
    <name type="scientific">Rhodotorula mucilaginosa</name>
    <name type="common">Yeast</name>
    <name type="synonym">Rhodotorula rubra</name>
    <dbReference type="NCBI Taxonomy" id="5537"/>
    <lineage>
        <taxon>Eukaryota</taxon>
        <taxon>Fungi</taxon>
        <taxon>Dikarya</taxon>
        <taxon>Basidiomycota</taxon>
        <taxon>Pucciniomycotina</taxon>
        <taxon>Microbotryomycetes</taxon>
        <taxon>Sporidiobolales</taxon>
        <taxon>Sporidiobolaceae</taxon>
        <taxon>Rhodotorula</taxon>
    </lineage>
</organism>
<feature type="region of interest" description="Disordered" evidence="5">
    <location>
        <begin position="47"/>
        <end position="80"/>
    </location>
</feature>